<evidence type="ECO:0000259" key="1">
    <source>
        <dbReference type="PROSITE" id="PS50883"/>
    </source>
</evidence>
<organism evidence="2 3">
    <name type="scientific">Sphingobium baderi LL03</name>
    <dbReference type="NCBI Taxonomy" id="1114964"/>
    <lineage>
        <taxon>Bacteria</taxon>
        <taxon>Pseudomonadati</taxon>
        <taxon>Pseudomonadota</taxon>
        <taxon>Alphaproteobacteria</taxon>
        <taxon>Sphingomonadales</taxon>
        <taxon>Sphingomonadaceae</taxon>
        <taxon>Sphingobium</taxon>
    </lineage>
</organism>
<dbReference type="CDD" id="cd01948">
    <property type="entry name" value="EAL"/>
    <property type="match status" value="1"/>
</dbReference>
<dbReference type="PANTHER" id="PTHR33121">
    <property type="entry name" value="CYCLIC DI-GMP PHOSPHODIESTERASE PDEF"/>
    <property type="match status" value="1"/>
</dbReference>
<dbReference type="InterPro" id="IPR035919">
    <property type="entry name" value="EAL_sf"/>
</dbReference>
<dbReference type="AlphaFoldDB" id="T0GN55"/>
<dbReference type="PATRIC" id="fig|1114964.3.peg.1733"/>
<proteinExistence type="predicted"/>
<dbReference type="Pfam" id="PF00563">
    <property type="entry name" value="EAL"/>
    <property type="match status" value="1"/>
</dbReference>
<dbReference type="SUPFAM" id="SSF141868">
    <property type="entry name" value="EAL domain-like"/>
    <property type="match status" value="1"/>
</dbReference>
<gene>
    <name evidence="2" type="ORF">L485_08885</name>
</gene>
<accession>T0GN55</accession>
<reference evidence="2 3" key="1">
    <citation type="journal article" date="2013" name="Genome Announc.">
        <title>Draft Genome Sequence of a Hexachlorocyclohexane-Degrading Bacterium, Sphingobium baderi Strain LL03T.</title>
        <authorList>
            <person name="Kaur J."/>
            <person name="Verma H."/>
            <person name="Tripathi C."/>
            <person name="Khurana J.P."/>
            <person name="Lal R."/>
        </authorList>
    </citation>
    <scope>NUCLEOTIDE SEQUENCE [LARGE SCALE GENOMIC DNA]</scope>
    <source>
        <strain evidence="2 3">LL03</strain>
    </source>
</reference>
<evidence type="ECO:0000313" key="2">
    <source>
        <dbReference type="EMBL" id="EQB02117.1"/>
    </source>
</evidence>
<protein>
    <recommendedName>
        <fullName evidence="1">EAL domain-containing protein</fullName>
    </recommendedName>
</protein>
<dbReference type="eggNOG" id="COG2200">
    <property type="taxonomic scope" value="Bacteria"/>
</dbReference>
<name>T0GN55_9SPHN</name>
<feature type="domain" description="EAL" evidence="1">
    <location>
        <begin position="134"/>
        <end position="389"/>
    </location>
</feature>
<dbReference type="PROSITE" id="PS50883">
    <property type="entry name" value="EAL"/>
    <property type="match status" value="1"/>
</dbReference>
<dbReference type="InterPro" id="IPR001633">
    <property type="entry name" value="EAL_dom"/>
</dbReference>
<dbReference type="EMBL" id="ATIB01000050">
    <property type="protein sequence ID" value="EQB02117.1"/>
    <property type="molecule type" value="Genomic_DNA"/>
</dbReference>
<sequence>MRPPALYLVASIANLQAIELAFGHEARAAALGRLRAAMRRVVPRGEMIELENAEAIQVVAHGRSAAGPLLDRLCADLGSRPIMSEIGPFYIVPSLGAAEIGVGDVEMARMNARNQIAALPLVSGRSEISRYREDMRQCASLLENIDRGGAALVWQSVVSPEHESRLLYFEGLLRLCGEDGELRACEAGIRALERVGLAPELDRRMMALVLDHLEADPVIRLGVNISASSASLHRYGKFATWCDLLSRLARHPDLARRLVIEITETAEIPSLDEAGEFISRMQDLGCLVAIDDFGAGRASVMQTAALLADIIKIDGGFIRDAMQDERRRATFEHLVGLARSLAPAVVVEGVETAGQAELARQAGAQWLQGYHFGRPSLTRALSAPPEARTIWALGNFRDWFHPLPKAAHAGR</sequence>
<dbReference type="GO" id="GO:0071111">
    <property type="term" value="F:cyclic-guanylate-specific phosphodiesterase activity"/>
    <property type="evidence" value="ECO:0007669"/>
    <property type="project" value="InterPro"/>
</dbReference>
<dbReference type="SMART" id="SM00052">
    <property type="entry name" value="EAL"/>
    <property type="match status" value="1"/>
</dbReference>
<dbReference type="Proteomes" id="UP000015524">
    <property type="component" value="Unassembled WGS sequence"/>
</dbReference>
<evidence type="ECO:0000313" key="3">
    <source>
        <dbReference type="Proteomes" id="UP000015524"/>
    </source>
</evidence>
<dbReference type="InterPro" id="IPR050706">
    <property type="entry name" value="Cyclic-di-GMP_PDE-like"/>
</dbReference>
<comment type="caution">
    <text evidence="2">The sequence shown here is derived from an EMBL/GenBank/DDBJ whole genome shotgun (WGS) entry which is preliminary data.</text>
</comment>
<keyword evidence="3" id="KW-1185">Reference proteome</keyword>
<dbReference type="PANTHER" id="PTHR33121:SF23">
    <property type="entry name" value="CYCLIC DI-GMP PHOSPHODIESTERASE PDEB"/>
    <property type="match status" value="1"/>
</dbReference>
<dbReference type="Gene3D" id="3.20.20.450">
    <property type="entry name" value="EAL domain"/>
    <property type="match status" value="1"/>
</dbReference>